<feature type="domain" description="Carrier" evidence="1">
    <location>
        <begin position="2"/>
        <end position="76"/>
    </location>
</feature>
<evidence type="ECO:0000259" key="1">
    <source>
        <dbReference type="PROSITE" id="PS50075"/>
    </source>
</evidence>
<protein>
    <submittedName>
        <fullName evidence="2">Phosphopantetheine-binding protein</fullName>
    </submittedName>
</protein>
<proteinExistence type="predicted"/>
<dbReference type="PROSITE" id="PS50075">
    <property type="entry name" value="CARRIER"/>
    <property type="match status" value="1"/>
</dbReference>
<gene>
    <name evidence="2" type="ORF">OG549_03110</name>
</gene>
<reference evidence="2" key="1">
    <citation type="submission" date="2022-10" db="EMBL/GenBank/DDBJ databases">
        <title>The complete genomes of actinobacterial strains from the NBC collection.</title>
        <authorList>
            <person name="Joergensen T.S."/>
            <person name="Alvarez Arevalo M."/>
            <person name="Sterndorff E.B."/>
            <person name="Faurdal D."/>
            <person name="Vuksanovic O."/>
            <person name="Mourched A.-S."/>
            <person name="Charusanti P."/>
            <person name="Shaw S."/>
            <person name="Blin K."/>
            <person name="Weber T."/>
        </authorList>
    </citation>
    <scope>NUCLEOTIDE SEQUENCE</scope>
    <source>
        <strain evidence="2">NBC_00003</strain>
    </source>
</reference>
<evidence type="ECO:0000313" key="2">
    <source>
        <dbReference type="EMBL" id="WTW59721.1"/>
    </source>
</evidence>
<name>A0AAU2UX73_9ACTN</name>
<dbReference type="EMBL" id="CP108318">
    <property type="protein sequence ID" value="WTW59721.1"/>
    <property type="molecule type" value="Genomic_DNA"/>
</dbReference>
<dbReference type="SUPFAM" id="SSF47336">
    <property type="entry name" value="ACP-like"/>
    <property type="match status" value="1"/>
</dbReference>
<dbReference type="Pfam" id="PF00550">
    <property type="entry name" value="PP-binding"/>
    <property type="match status" value="1"/>
</dbReference>
<dbReference type="Gene3D" id="1.10.1200.10">
    <property type="entry name" value="ACP-like"/>
    <property type="match status" value="1"/>
</dbReference>
<sequence>MDTVLTHLTTLLTSKFEVPAERAIPTATLADLELDSLAAVELYVTLQEHWGVPLDDSEAVPARTVEEVARSVTTLLSQRDQPASGHGAV</sequence>
<dbReference type="AlphaFoldDB" id="A0AAU2UX73"/>
<accession>A0AAU2UX73</accession>
<dbReference type="InterPro" id="IPR009081">
    <property type="entry name" value="PP-bd_ACP"/>
</dbReference>
<organism evidence="2">
    <name type="scientific">Streptomyces sp. NBC_00003</name>
    <dbReference type="NCBI Taxonomy" id="2903608"/>
    <lineage>
        <taxon>Bacteria</taxon>
        <taxon>Bacillati</taxon>
        <taxon>Actinomycetota</taxon>
        <taxon>Actinomycetes</taxon>
        <taxon>Kitasatosporales</taxon>
        <taxon>Streptomycetaceae</taxon>
        <taxon>Streptomyces</taxon>
    </lineage>
</organism>
<dbReference type="InterPro" id="IPR036736">
    <property type="entry name" value="ACP-like_sf"/>
</dbReference>